<sequence length="161" mass="18413">MLPKKAKRRKRDQHTERSEEVIASNNADATPPFPKILYLDEEGVQAWAKGQSEQNIEALCCILNSLCDLLSYRCNESMRRSILLEFLKCMSLHGVTFHYILDSRASMFLAREEYNGKYPATNDINQFFHSLSALEYGLRAAIWSFHNVQMGILALHSSSPL</sequence>
<evidence type="ECO:0000256" key="1">
    <source>
        <dbReference type="SAM" id="MobiDB-lite"/>
    </source>
</evidence>
<accession>A0A3P7K7L4</accession>
<protein>
    <submittedName>
        <fullName evidence="2">Uncharacterized protein</fullName>
    </submittedName>
</protein>
<dbReference type="OrthoDB" id="5868066at2759"/>
<evidence type="ECO:0000313" key="2">
    <source>
        <dbReference type="EMBL" id="VDM84367.1"/>
    </source>
</evidence>
<keyword evidence="3" id="KW-1185">Reference proteome</keyword>
<proteinExistence type="predicted"/>
<reference evidence="2 3" key="1">
    <citation type="submission" date="2018-11" db="EMBL/GenBank/DDBJ databases">
        <authorList>
            <consortium name="Pathogen Informatics"/>
        </authorList>
    </citation>
    <scope>NUCLEOTIDE SEQUENCE [LARGE SCALE GENOMIC DNA]</scope>
</reference>
<name>A0A3P7K7L4_STRVU</name>
<dbReference type="EMBL" id="UYYB01129617">
    <property type="protein sequence ID" value="VDM84367.1"/>
    <property type="molecule type" value="Genomic_DNA"/>
</dbReference>
<gene>
    <name evidence="2" type="ORF">SVUK_LOCUS19365</name>
</gene>
<organism evidence="2 3">
    <name type="scientific">Strongylus vulgaris</name>
    <name type="common">Blood worm</name>
    <dbReference type="NCBI Taxonomy" id="40348"/>
    <lineage>
        <taxon>Eukaryota</taxon>
        <taxon>Metazoa</taxon>
        <taxon>Ecdysozoa</taxon>
        <taxon>Nematoda</taxon>
        <taxon>Chromadorea</taxon>
        <taxon>Rhabditida</taxon>
        <taxon>Rhabditina</taxon>
        <taxon>Rhabditomorpha</taxon>
        <taxon>Strongyloidea</taxon>
        <taxon>Strongylidae</taxon>
        <taxon>Strongylus</taxon>
    </lineage>
</organism>
<feature type="region of interest" description="Disordered" evidence="1">
    <location>
        <begin position="1"/>
        <end position="28"/>
    </location>
</feature>
<dbReference type="Proteomes" id="UP000270094">
    <property type="component" value="Unassembled WGS sequence"/>
</dbReference>
<evidence type="ECO:0000313" key="3">
    <source>
        <dbReference type="Proteomes" id="UP000270094"/>
    </source>
</evidence>
<dbReference type="AlphaFoldDB" id="A0A3P7K7L4"/>
<feature type="compositionally biased region" description="Basic residues" evidence="1">
    <location>
        <begin position="1"/>
        <end position="12"/>
    </location>
</feature>